<dbReference type="EMBL" id="WTPW01000728">
    <property type="protein sequence ID" value="KAF0484812.1"/>
    <property type="molecule type" value="Genomic_DNA"/>
</dbReference>
<dbReference type="Proteomes" id="UP000439903">
    <property type="component" value="Unassembled WGS sequence"/>
</dbReference>
<proteinExistence type="predicted"/>
<keyword evidence="1" id="KW-1133">Transmembrane helix</keyword>
<reference evidence="2 3" key="1">
    <citation type="journal article" date="2019" name="Environ. Microbiol.">
        <title>At the nexus of three kingdoms: the genome of the mycorrhizal fungus Gigaspora margarita provides insights into plant, endobacterial and fungal interactions.</title>
        <authorList>
            <person name="Venice F."/>
            <person name="Ghignone S."/>
            <person name="Salvioli di Fossalunga A."/>
            <person name="Amselem J."/>
            <person name="Novero M."/>
            <person name="Xianan X."/>
            <person name="Sedzielewska Toro K."/>
            <person name="Morin E."/>
            <person name="Lipzen A."/>
            <person name="Grigoriev I.V."/>
            <person name="Henrissat B."/>
            <person name="Martin F.M."/>
            <person name="Bonfante P."/>
        </authorList>
    </citation>
    <scope>NUCLEOTIDE SEQUENCE [LARGE SCALE GENOMIC DNA]</scope>
    <source>
        <strain evidence="2 3">BEG34</strain>
    </source>
</reference>
<keyword evidence="1" id="KW-0812">Transmembrane</keyword>
<dbReference type="OrthoDB" id="10459638at2759"/>
<dbReference type="AlphaFoldDB" id="A0A8H4AEB2"/>
<evidence type="ECO:0000313" key="2">
    <source>
        <dbReference type="EMBL" id="KAF0484812.1"/>
    </source>
</evidence>
<sequence length="225" mass="26433">MRTEDIDEYDWVAFNNASLIRTMAIAVLKAAVAFPGIETENWTRWIDENYTHKHVTIEITTKKIRTTDNKHKVIAIAKFKYNNYIWNMEILAWPTPTHTMIILILLLLIVVNLKAKIDIISNHKPLLSLIDDSIKQHARERQNIDNREYASIAECIKRLQIEHNIQTKYIEDIKIYGDLEINLTTKIDLQYILQNQLVIMLDKHSIIYSINQTMKHIIQAKNNIE</sequence>
<gene>
    <name evidence="2" type="ORF">F8M41_022922</name>
</gene>
<evidence type="ECO:0000256" key="1">
    <source>
        <dbReference type="SAM" id="Phobius"/>
    </source>
</evidence>
<comment type="caution">
    <text evidence="2">The sequence shown here is derived from an EMBL/GenBank/DDBJ whole genome shotgun (WGS) entry which is preliminary data.</text>
</comment>
<keyword evidence="3" id="KW-1185">Reference proteome</keyword>
<protein>
    <submittedName>
        <fullName evidence="2">Uncharacterized protein</fullName>
    </submittedName>
</protein>
<evidence type="ECO:0000313" key="3">
    <source>
        <dbReference type="Proteomes" id="UP000439903"/>
    </source>
</evidence>
<keyword evidence="1" id="KW-0472">Membrane</keyword>
<organism evidence="2 3">
    <name type="scientific">Gigaspora margarita</name>
    <dbReference type="NCBI Taxonomy" id="4874"/>
    <lineage>
        <taxon>Eukaryota</taxon>
        <taxon>Fungi</taxon>
        <taxon>Fungi incertae sedis</taxon>
        <taxon>Mucoromycota</taxon>
        <taxon>Glomeromycotina</taxon>
        <taxon>Glomeromycetes</taxon>
        <taxon>Diversisporales</taxon>
        <taxon>Gigasporaceae</taxon>
        <taxon>Gigaspora</taxon>
    </lineage>
</organism>
<accession>A0A8H4AEB2</accession>
<name>A0A8H4AEB2_GIGMA</name>
<feature type="transmembrane region" description="Helical" evidence="1">
    <location>
        <begin position="90"/>
        <end position="111"/>
    </location>
</feature>